<keyword evidence="17" id="KW-0472">Membrane</keyword>
<evidence type="ECO:0000256" key="14">
    <source>
        <dbReference type="ARBA" id="ARBA00022989"/>
    </source>
</evidence>
<dbReference type="NCBIfam" id="TIGR01416">
    <property type="entry name" value="Rieske_proteo"/>
    <property type="match status" value="1"/>
</dbReference>
<name>A0AAU9CGJ8_9GAMM</name>
<dbReference type="Pfam" id="PF10399">
    <property type="entry name" value="UCR_Fe-S_N"/>
    <property type="match status" value="1"/>
</dbReference>
<protein>
    <recommendedName>
        <fullName evidence="6 20">Ubiquinol-cytochrome c reductase iron-sulfur subunit</fullName>
        <ecNumber evidence="5 20">7.1.1.8</ecNumber>
    </recommendedName>
</protein>
<evidence type="ECO:0000256" key="5">
    <source>
        <dbReference type="ARBA" id="ARBA00012951"/>
    </source>
</evidence>
<proteinExistence type="inferred from homology"/>
<dbReference type="InterPro" id="IPR006317">
    <property type="entry name" value="Ubiquinol_cyt_c_Rdtase_Fe-S-su"/>
</dbReference>
<evidence type="ECO:0000313" key="24">
    <source>
        <dbReference type="Proteomes" id="UP001321450"/>
    </source>
</evidence>
<evidence type="ECO:0000256" key="12">
    <source>
        <dbReference type="ARBA" id="ARBA00022967"/>
    </source>
</evidence>
<comment type="miscellaneous">
    <text evidence="20">The Rieske protein is a high potential 2Fe-2S protein.</text>
</comment>
<keyword evidence="15" id="KW-0408">Iron</keyword>
<dbReference type="PANTHER" id="PTHR10134">
    <property type="entry name" value="CYTOCHROME B-C1 COMPLEX SUBUNIT RIESKE, MITOCHONDRIAL"/>
    <property type="match status" value="1"/>
</dbReference>
<dbReference type="RefSeq" id="WP_286291678.1">
    <property type="nucleotide sequence ID" value="NZ_AP024718.1"/>
</dbReference>
<dbReference type="Gene3D" id="1.20.5.510">
    <property type="entry name" value="Single helix bin"/>
    <property type="match status" value="1"/>
</dbReference>
<evidence type="ECO:0000256" key="6">
    <source>
        <dbReference type="ARBA" id="ARBA00019816"/>
    </source>
</evidence>
<keyword evidence="14" id="KW-1133">Transmembrane helix</keyword>
<comment type="subunit">
    <text evidence="4 21">The main subunits of complex b-c1 are: cytochrome b, cytochrome c1 and the Rieske protein.</text>
</comment>
<dbReference type="InterPro" id="IPR014349">
    <property type="entry name" value="Rieske_Fe-S_prot"/>
</dbReference>
<dbReference type="GO" id="GO:0046872">
    <property type="term" value="F:metal ion binding"/>
    <property type="evidence" value="ECO:0007669"/>
    <property type="project" value="UniProtKB-KW"/>
</dbReference>
<dbReference type="GO" id="GO:0008121">
    <property type="term" value="F:quinol-cytochrome-c reductase activity"/>
    <property type="evidence" value="ECO:0007669"/>
    <property type="project" value="UniProtKB-EC"/>
</dbReference>
<keyword evidence="8" id="KW-1003">Cell membrane</keyword>
<dbReference type="PROSITE" id="PS51296">
    <property type="entry name" value="RIESKE"/>
    <property type="match status" value="1"/>
</dbReference>
<gene>
    <name evidence="23" type="ORF">MIN45_P1735</name>
</gene>
<evidence type="ECO:0000256" key="10">
    <source>
        <dbReference type="ARBA" id="ARBA00022714"/>
    </source>
</evidence>
<evidence type="ECO:0000256" key="3">
    <source>
        <dbReference type="ARBA" id="ARBA00010651"/>
    </source>
</evidence>
<keyword evidence="13 20" id="KW-0249">Electron transport</keyword>
<evidence type="ECO:0000256" key="17">
    <source>
        <dbReference type="ARBA" id="ARBA00023136"/>
    </source>
</evidence>
<evidence type="ECO:0000256" key="1">
    <source>
        <dbReference type="ARBA" id="ARBA00002444"/>
    </source>
</evidence>
<comment type="function">
    <text evidence="1">Component of the ubiquinol-cytochrome c reductase complex (complex III or cytochrome b-c1 complex), which is a respiratory chain that generates an electrochemical potential coupled to ATP synthesis.</text>
</comment>
<feature type="domain" description="Rieske" evidence="22">
    <location>
        <begin position="110"/>
        <end position="189"/>
    </location>
</feature>
<evidence type="ECO:0000256" key="13">
    <source>
        <dbReference type="ARBA" id="ARBA00022982"/>
    </source>
</evidence>
<evidence type="ECO:0000256" key="7">
    <source>
        <dbReference type="ARBA" id="ARBA00022448"/>
    </source>
</evidence>
<dbReference type="PROSITE" id="PS51318">
    <property type="entry name" value="TAT"/>
    <property type="match status" value="1"/>
</dbReference>
<dbReference type="InterPro" id="IPR019470">
    <property type="entry name" value="Ubiq_cytC_Rdtase_Fe-S_su_TAT"/>
</dbReference>
<dbReference type="InterPro" id="IPR005805">
    <property type="entry name" value="Rieske_Fe-S_prot_C"/>
</dbReference>
<comment type="catalytic activity">
    <reaction evidence="19 20">
        <text>a quinol + 2 Fe(III)-[cytochrome c](out) = a quinone + 2 Fe(II)-[cytochrome c](out) + 2 H(+)(out)</text>
        <dbReference type="Rhea" id="RHEA:11484"/>
        <dbReference type="Rhea" id="RHEA-COMP:10350"/>
        <dbReference type="Rhea" id="RHEA-COMP:14399"/>
        <dbReference type="ChEBI" id="CHEBI:15378"/>
        <dbReference type="ChEBI" id="CHEBI:24646"/>
        <dbReference type="ChEBI" id="CHEBI:29033"/>
        <dbReference type="ChEBI" id="CHEBI:29034"/>
        <dbReference type="ChEBI" id="CHEBI:132124"/>
        <dbReference type="EC" id="7.1.1.8"/>
    </reaction>
</comment>
<evidence type="ECO:0000256" key="18">
    <source>
        <dbReference type="ARBA" id="ARBA00023157"/>
    </source>
</evidence>
<dbReference type="CDD" id="cd03470">
    <property type="entry name" value="Rieske_cytochrome_bc1"/>
    <property type="match status" value="1"/>
</dbReference>
<dbReference type="AlphaFoldDB" id="A0AAU9CGJ8"/>
<dbReference type="InterPro" id="IPR017941">
    <property type="entry name" value="Rieske_2Fe-2S"/>
</dbReference>
<evidence type="ECO:0000256" key="20">
    <source>
        <dbReference type="RuleBase" id="RU004494"/>
    </source>
</evidence>
<dbReference type="InterPro" id="IPR036922">
    <property type="entry name" value="Rieske_2Fe-2S_sf"/>
</dbReference>
<keyword evidence="10" id="KW-0001">2Fe-2S</keyword>
<evidence type="ECO:0000256" key="16">
    <source>
        <dbReference type="ARBA" id="ARBA00023014"/>
    </source>
</evidence>
<evidence type="ECO:0000313" key="23">
    <source>
        <dbReference type="EMBL" id="BCX89363.1"/>
    </source>
</evidence>
<dbReference type="EMBL" id="AP024718">
    <property type="protein sequence ID" value="BCX89363.1"/>
    <property type="molecule type" value="Genomic_DNA"/>
</dbReference>
<evidence type="ECO:0000256" key="4">
    <source>
        <dbReference type="ARBA" id="ARBA00011649"/>
    </source>
</evidence>
<sequence>MSTNDIDLEKRRFLTQTTVALGAVGAGLAATPFISYMNPGAGALEAAAPIDVDISKLEPGQLIRVEWRGQPVWVLNRTEEMLASLEKIEPRLRDPNSDKSVQPPYCKNRYRSIKPEIFVAVGICTHLGCSPTYRPEVAPPDLGKDWLGGFFCPCHGSGFDLAGRVFKKVPAPKNLVVPPYRYVTDTHIVVGEDQQQEAA</sequence>
<dbReference type="PRINTS" id="PR00162">
    <property type="entry name" value="RIESKE"/>
</dbReference>
<keyword evidence="24" id="KW-1185">Reference proteome</keyword>
<comment type="cofactor">
    <cofactor evidence="20">
        <name>[2Fe-2S] cluster</name>
        <dbReference type="ChEBI" id="CHEBI:190135"/>
    </cofactor>
    <text evidence="20">Binds 1 [2Fe-2S] cluster per subunit.</text>
</comment>
<evidence type="ECO:0000256" key="2">
    <source>
        <dbReference type="ARBA" id="ARBA00004162"/>
    </source>
</evidence>
<reference evidence="24" key="1">
    <citation type="journal article" date="2024" name="Int. J. Syst. Evol. Microbiol.">
        <title>Methylomarinovum tepidoasis sp. nov., a moderately thermophilic methanotroph of the family Methylothermaceae isolated from a deep-sea hydrothermal field.</title>
        <authorList>
            <person name="Hirayama H."/>
            <person name="Takaki Y."/>
            <person name="Abe M."/>
            <person name="Miyazaki M."/>
            <person name="Uematsu K."/>
            <person name="Matsui Y."/>
            <person name="Takai K."/>
        </authorList>
    </citation>
    <scope>NUCLEOTIDE SEQUENCE [LARGE SCALE GENOMIC DNA]</scope>
    <source>
        <strain evidence="24">IN45</strain>
    </source>
</reference>
<dbReference type="GO" id="GO:0051537">
    <property type="term" value="F:2 iron, 2 sulfur cluster binding"/>
    <property type="evidence" value="ECO:0007669"/>
    <property type="project" value="UniProtKB-KW"/>
</dbReference>
<dbReference type="Gene3D" id="2.102.10.10">
    <property type="entry name" value="Rieske [2Fe-2S] iron-sulphur domain"/>
    <property type="match status" value="1"/>
</dbReference>
<dbReference type="SUPFAM" id="SSF50022">
    <property type="entry name" value="ISP domain"/>
    <property type="match status" value="1"/>
</dbReference>
<keyword evidence="16" id="KW-0411">Iron-sulfur</keyword>
<accession>A0AAU9CGJ8</accession>
<dbReference type="KEGG" id="meiy:MIN45_P1735"/>
<keyword evidence="7 20" id="KW-0813">Transport</keyword>
<keyword evidence="18" id="KW-1015">Disulfide bond</keyword>
<evidence type="ECO:0000256" key="9">
    <source>
        <dbReference type="ARBA" id="ARBA00022692"/>
    </source>
</evidence>
<dbReference type="GO" id="GO:0005886">
    <property type="term" value="C:plasma membrane"/>
    <property type="evidence" value="ECO:0007669"/>
    <property type="project" value="UniProtKB-SubCell"/>
</dbReference>
<keyword evidence="11" id="KW-0479">Metal-binding</keyword>
<evidence type="ECO:0000256" key="21">
    <source>
        <dbReference type="RuleBase" id="RU004497"/>
    </source>
</evidence>
<evidence type="ECO:0000256" key="8">
    <source>
        <dbReference type="ARBA" id="ARBA00022475"/>
    </source>
</evidence>
<dbReference type="EC" id="7.1.1.8" evidence="5 20"/>
<keyword evidence="9" id="KW-0812">Transmembrane</keyword>
<comment type="similarity">
    <text evidence="3">Belongs to the Rieske iron-sulfur protein family.</text>
</comment>
<keyword evidence="12" id="KW-1278">Translocase</keyword>
<evidence type="ECO:0000256" key="11">
    <source>
        <dbReference type="ARBA" id="ARBA00022723"/>
    </source>
</evidence>
<evidence type="ECO:0000256" key="15">
    <source>
        <dbReference type="ARBA" id="ARBA00023004"/>
    </source>
</evidence>
<dbReference type="Pfam" id="PF00355">
    <property type="entry name" value="Rieske"/>
    <property type="match status" value="1"/>
</dbReference>
<organism evidence="23 24">
    <name type="scientific">Methylomarinovum tepidoasis</name>
    <dbReference type="NCBI Taxonomy" id="2840183"/>
    <lineage>
        <taxon>Bacteria</taxon>
        <taxon>Pseudomonadati</taxon>
        <taxon>Pseudomonadota</taxon>
        <taxon>Gammaproteobacteria</taxon>
        <taxon>Methylococcales</taxon>
        <taxon>Methylothermaceae</taxon>
        <taxon>Methylomarinovum</taxon>
    </lineage>
</organism>
<dbReference type="InterPro" id="IPR006311">
    <property type="entry name" value="TAT_signal"/>
</dbReference>
<comment type="subcellular location">
    <subcellularLocation>
        <location evidence="2">Cell membrane</location>
        <topology evidence="2">Single-pass membrane protein</topology>
    </subcellularLocation>
</comment>
<evidence type="ECO:0000256" key="19">
    <source>
        <dbReference type="ARBA" id="ARBA00029351"/>
    </source>
</evidence>
<dbReference type="Proteomes" id="UP001321450">
    <property type="component" value="Chromosome"/>
</dbReference>
<evidence type="ECO:0000259" key="22">
    <source>
        <dbReference type="PROSITE" id="PS51296"/>
    </source>
</evidence>